<dbReference type="PANTHER" id="PTHR10223:SF0">
    <property type="entry name" value="26S PROTEASOME NON-ATPASE REGULATORY SUBUNIT 4"/>
    <property type="match status" value="1"/>
</dbReference>
<evidence type="ECO:0000313" key="3">
    <source>
        <dbReference type="Proteomes" id="UP000834106"/>
    </source>
</evidence>
<dbReference type="GO" id="GO:0031593">
    <property type="term" value="F:polyubiquitin modification-dependent protein binding"/>
    <property type="evidence" value="ECO:0007669"/>
    <property type="project" value="TreeGrafter"/>
</dbReference>
<dbReference type="Proteomes" id="UP000834106">
    <property type="component" value="Chromosome 4"/>
</dbReference>
<dbReference type="EMBL" id="OU503039">
    <property type="protein sequence ID" value="CAI9758831.1"/>
    <property type="molecule type" value="Genomic_DNA"/>
</dbReference>
<dbReference type="Gene3D" id="3.40.50.410">
    <property type="entry name" value="von Willebrand factor, type A domain"/>
    <property type="match status" value="1"/>
</dbReference>
<gene>
    <name evidence="2" type="ORF">FPE_LOCUS6261</name>
</gene>
<feature type="compositionally biased region" description="Basic and acidic residues" evidence="1">
    <location>
        <begin position="101"/>
        <end position="115"/>
    </location>
</feature>
<sequence>MIERKLKKNSVALDIVNFDEENEGKPKKLEALVAAVNNNDRSRVMHIHPGPSALFDVLISRWWWCCRQKMHWNGLIEEKVLSRTAASRCYYDSQQRPNAVNDREEKGGRREEKGEGGCGGDGRRWRCCYNSQKRLDAVNARDNKGGRGKRRWRRRHLANLSKPLAYREIEALQTL</sequence>
<reference evidence="2" key="1">
    <citation type="submission" date="2023-05" db="EMBL/GenBank/DDBJ databases">
        <authorList>
            <person name="Huff M."/>
        </authorList>
    </citation>
    <scope>NUCLEOTIDE SEQUENCE</scope>
</reference>
<organism evidence="2 3">
    <name type="scientific">Fraxinus pennsylvanica</name>
    <dbReference type="NCBI Taxonomy" id="56036"/>
    <lineage>
        <taxon>Eukaryota</taxon>
        <taxon>Viridiplantae</taxon>
        <taxon>Streptophyta</taxon>
        <taxon>Embryophyta</taxon>
        <taxon>Tracheophyta</taxon>
        <taxon>Spermatophyta</taxon>
        <taxon>Magnoliopsida</taxon>
        <taxon>eudicotyledons</taxon>
        <taxon>Gunneridae</taxon>
        <taxon>Pentapetalae</taxon>
        <taxon>asterids</taxon>
        <taxon>lamiids</taxon>
        <taxon>Lamiales</taxon>
        <taxon>Oleaceae</taxon>
        <taxon>Oleeae</taxon>
        <taxon>Fraxinus</taxon>
    </lineage>
</organism>
<evidence type="ECO:0000256" key="1">
    <source>
        <dbReference type="SAM" id="MobiDB-lite"/>
    </source>
</evidence>
<feature type="region of interest" description="Disordered" evidence="1">
    <location>
        <begin position="97"/>
        <end position="120"/>
    </location>
</feature>
<accession>A0AAD2DPD5</accession>
<dbReference type="InterPro" id="IPR036465">
    <property type="entry name" value="vWFA_dom_sf"/>
</dbReference>
<dbReference type="GO" id="GO:0005634">
    <property type="term" value="C:nucleus"/>
    <property type="evidence" value="ECO:0007669"/>
    <property type="project" value="TreeGrafter"/>
</dbReference>
<dbReference type="InterPro" id="IPR027040">
    <property type="entry name" value="PSMD4"/>
</dbReference>
<name>A0AAD2DPD5_9LAMI</name>
<dbReference type="GO" id="GO:0043161">
    <property type="term" value="P:proteasome-mediated ubiquitin-dependent protein catabolic process"/>
    <property type="evidence" value="ECO:0007669"/>
    <property type="project" value="TreeGrafter"/>
</dbReference>
<dbReference type="AlphaFoldDB" id="A0AAD2DPD5"/>
<proteinExistence type="predicted"/>
<evidence type="ECO:0000313" key="2">
    <source>
        <dbReference type="EMBL" id="CAI9758831.1"/>
    </source>
</evidence>
<keyword evidence="3" id="KW-1185">Reference proteome</keyword>
<protein>
    <submittedName>
        <fullName evidence="2">Uncharacterized protein</fullName>
    </submittedName>
</protein>
<dbReference type="GO" id="GO:0005829">
    <property type="term" value="C:cytosol"/>
    <property type="evidence" value="ECO:0007669"/>
    <property type="project" value="TreeGrafter"/>
</dbReference>
<dbReference type="GO" id="GO:0008540">
    <property type="term" value="C:proteasome regulatory particle, base subcomplex"/>
    <property type="evidence" value="ECO:0007669"/>
    <property type="project" value="TreeGrafter"/>
</dbReference>
<dbReference type="PANTHER" id="PTHR10223">
    <property type="entry name" value="26S PROTEASOME NON-ATPASE REGULATORY SUBUNIT 4"/>
    <property type="match status" value="1"/>
</dbReference>